<dbReference type="Proteomes" id="UP001556631">
    <property type="component" value="Unassembled WGS sequence"/>
</dbReference>
<dbReference type="Pfam" id="PF00389">
    <property type="entry name" value="2-Hacid_dh"/>
    <property type="match status" value="1"/>
</dbReference>
<evidence type="ECO:0000256" key="3">
    <source>
        <dbReference type="ARBA" id="ARBA00023027"/>
    </source>
</evidence>
<comment type="similarity">
    <text evidence="1 4">Belongs to the D-isomer specific 2-hydroxyacid dehydrogenase family.</text>
</comment>
<dbReference type="RefSeq" id="WP_367994875.1">
    <property type="nucleotide sequence ID" value="NZ_JBFPJR010000028.1"/>
</dbReference>
<comment type="caution">
    <text evidence="7">The sequence shown here is derived from an EMBL/GenBank/DDBJ whole genome shotgun (WGS) entry which is preliminary data.</text>
</comment>
<evidence type="ECO:0000256" key="1">
    <source>
        <dbReference type="ARBA" id="ARBA00005854"/>
    </source>
</evidence>
<dbReference type="InterPro" id="IPR050857">
    <property type="entry name" value="D-2-hydroxyacid_DH"/>
</dbReference>
<dbReference type="EMBL" id="JBFPJR010000028">
    <property type="protein sequence ID" value="MEX0428909.1"/>
    <property type="molecule type" value="Genomic_DNA"/>
</dbReference>
<dbReference type="Pfam" id="PF02826">
    <property type="entry name" value="2-Hacid_dh_C"/>
    <property type="match status" value="1"/>
</dbReference>
<evidence type="ECO:0000259" key="6">
    <source>
        <dbReference type="Pfam" id="PF02826"/>
    </source>
</evidence>
<evidence type="ECO:0000313" key="7">
    <source>
        <dbReference type="EMBL" id="MEX0428909.1"/>
    </source>
</evidence>
<evidence type="ECO:0000256" key="4">
    <source>
        <dbReference type="RuleBase" id="RU003719"/>
    </source>
</evidence>
<keyword evidence="2 4" id="KW-0560">Oxidoreductase</keyword>
<name>A0ABV3T4U5_9ACTN</name>
<dbReference type="PANTHER" id="PTHR42789">
    <property type="entry name" value="D-ISOMER SPECIFIC 2-HYDROXYACID DEHYDROGENASE FAMILY PROTEIN (AFU_ORTHOLOGUE AFUA_6G10090)"/>
    <property type="match status" value="1"/>
</dbReference>
<dbReference type="SUPFAM" id="SSF51735">
    <property type="entry name" value="NAD(P)-binding Rossmann-fold domains"/>
    <property type="match status" value="1"/>
</dbReference>
<gene>
    <name evidence="7" type="ORF">AB3X52_14875</name>
</gene>
<proteinExistence type="inferred from homology"/>
<dbReference type="PANTHER" id="PTHR42789:SF1">
    <property type="entry name" value="D-ISOMER SPECIFIC 2-HYDROXYACID DEHYDROGENASE FAMILY PROTEIN (AFU_ORTHOLOGUE AFUA_6G10090)"/>
    <property type="match status" value="1"/>
</dbReference>
<dbReference type="CDD" id="cd12169">
    <property type="entry name" value="PGDH_like_1"/>
    <property type="match status" value="1"/>
</dbReference>
<evidence type="ECO:0000256" key="2">
    <source>
        <dbReference type="ARBA" id="ARBA00023002"/>
    </source>
</evidence>
<accession>A0ABV3T4U5</accession>
<organism evidence="7 8">
    <name type="scientific">Nocardioides eburneus</name>
    <dbReference type="NCBI Taxonomy" id="3231482"/>
    <lineage>
        <taxon>Bacteria</taxon>
        <taxon>Bacillati</taxon>
        <taxon>Actinomycetota</taxon>
        <taxon>Actinomycetes</taxon>
        <taxon>Propionibacteriales</taxon>
        <taxon>Nocardioidaceae</taxon>
        <taxon>Nocardioides</taxon>
    </lineage>
</organism>
<dbReference type="InterPro" id="IPR036291">
    <property type="entry name" value="NAD(P)-bd_dom_sf"/>
</dbReference>
<feature type="domain" description="D-isomer specific 2-hydroxyacid dehydrogenase NAD-binding" evidence="6">
    <location>
        <begin position="110"/>
        <end position="283"/>
    </location>
</feature>
<dbReference type="Gene3D" id="3.40.50.720">
    <property type="entry name" value="NAD(P)-binding Rossmann-like Domain"/>
    <property type="match status" value="2"/>
</dbReference>
<evidence type="ECO:0000259" key="5">
    <source>
        <dbReference type="Pfam" id="PF00389"/>
    </source>
</evidence>
<evidence type="ECO:0000313" key="8">
    <source>
        <dbReference type="Proteomes" id="UP001556631"/>
    </source>
</evidence>
<dbReference type="InterPro" id="IPR006140">
    <property type="entry name" value="D-isomer_DH_NAD-bd"/>
</dbReference>
<dbReference type="InterPro" id="IPR006139">
    <property type="entry name" value="D-isomer_2_OHA_DH_cat_dom"/>
</dbReference>
<protein>
    <submittedName>
        <fullName evidence="7">D-2-hydroxyacid dehydrogenase family protein</fullName>
    </submittedName>
</protein>
<sequence>MRCVILDDYQDVATSYADWSVLDDVEPVPLRDHLEGAALDAALAGAEIVVAMRERTPFPASLLERLPDLRLLVTTGLRNASIDLGAAASQGVTVCGTESSSAPPVELTWALIHGLTRHLLVEATGLRRGERWQQTVGVELQGARLGLVGLGKIGTRVAAVGQAFGMDVVAWSPHLTTERAAAAGVRAVAKDELMATSDVVSLHLVLSPSTRGVIGADDLALMKHTAFLVNTSRAGLVETDALVDALREERIAGAGLDVYDVEPLPRDDVLRRLPNVLATPHLGYVSQDNYRRFFGQAVEDIAAWQAGRPLRVLTAPH</sequence>
<keyword evidence="8" id="KW-1185">Reference proteome</keyword>
<dbReference type="SUPFAM" id="SSF52283">
    <property type="entry name" value="Formate/glycerate dehydrogenase catalytic domain-like"/>
    <property type="match status" value="1"/>
</dbReference>
<keyword evidence="3" id="KW-0520">NAD</keyword>
<reference evidence="7 8" key="1">
    <citation type="submission" date="2024-07" db="EMBL/GenBank/DDBJ databases">
        <authorList>
            <person name="Lee S."/>
            <person name="Kang M."/>
        </authorList>
    </citation>
    <scope>NUCLEOTIDE SEQUENCE [LARGE SCALE GENOMIC DNA]</scope>
    <source>
        <strain evidence="7 8">DS6</strain>
    </source>
</reference>
<feature type="domain" description="D-isomer specific 2-hydroxyacid dehydrogenase catalytic" evidence="5">
    <location>
        <begin position="22"/>
        <end position="310"/>
    </location>
</feature>